<evidence type="ECO:0000256" key="2">
    <source>
        <dbReference type="ARBA" id="ARBA00023277"/>
    </source>
</evidence>
<reference evidence="4 5" key="1">
    <citation type="submission" date="2016-12" db="EMBL/GenBank/DDBJ databases">
        <authorList>
            <person name="Song W.-J."/>
            <person name="Kurnit D.M."/>
        </authorList>
    </citation>
    <scope>NUCLEOTIDE SEQUENCE [LARGE SCALE GENOMIC DNA]</scope>
    <source>
        <strain evidence="4 5">IMCC3135</strain>
    </source>
</reference>
<dbReference type="InterPro" id="IPR046348">
    <property type="entry name" value="SIS_dom_sf"/>
</dbReference>
<dbReference type="GO" id="GO:0016835">
    <property type="term" value="F:carbon-oxygen lyase activity"/>
    <property type="evidence" value="ECO:0007669"/>
    <property type="project" value="InterPro"/>
</dbReference>
<evidence type="ECO:0000256" key="1">
    <source>
        <dbReference type="ARBA" id="ARBA00023239"/>
    </source>
</evidence>
<dbReference type="Pfam" id="PF22645">
    <property type="entry name" value="GKRP_SIS_N"/>
    <property type="match status" value="1"/>
</dbReference>
<dbReference type="Gene3D" id="3.40.50.10490">
    <property type="entry name" value="Glucose-6-phosphate isomerase like protein, domain 1"/>
    <property type="match status" value="1"/>
</dbReference>
<dbReference type="InterPro" id="IPR005488">
    <property type="entry name" value="Etherase_MurQ"/>
</dbReference>
<name>A0A2Z2NNI1_9GAMM</name>
<keyword evidence="1 4" id="KW-0456">Lyase</keyword>
<dbReference type="PROSITE" id="PS51464">
    <property type="entry name" value="SIS"/>
    <property type="match status" value="1"/>
</dbReference>
<organism evidence="4 5">
    <name type="scientific">Granulosicoccus antarcticus IMCC3135</name>
    <dbReference type="NCBI Taxonomy" id="1192854"/>
    <lineage>
        <taxon>Bacteria</taxon>
        <taxon>Pseudomonadati</taxon>
        <taxon>Pseudomonadota</taxon>
        <taxon>Gammaproteobacteria</taxon>
        <taxon>Chromatiales</taxon>
        <taxon>Granulosicoccaceae</taxon>
        <taxon>Granulosicoccus</taxon>
    </lineage>
</organism>
<dbReference type="Gene3D" id="1.10.8.1080">
    <property type="match status" value="1"/>
</dbReference>
<dbReference type="SUPFAM" id="SSF53697">
    <property type="entry name" value="SIS domain"/>
    <property type="match status" value="1"/>
</dbReference>
<sequence>MNLAPTESIDSASKDLDLKSNVQILDALLDSQQRAVDAVRQVRDSLDVAVVSATHRLQSGHGRLILAGAGASGRLAVQDGAEMWPTYGWPHERLLLCMAGGSEALLASVEGVEDDADAAMADVATAAVGEHDVVIALAASGSSPWSCAWLEASRKRGALTIGMSNNPDTRLLRAAECPIWLDSGAEVLAGSTRMAAGTAQKIALNLFSTNLMIRMNRTYGNLMVDMAAVNKKLDQRRIRLLQGVLPDVDDQRAAVAIEAAGGWVKLAALVALGDTAEVGRQRLDSHQGSLRAAMAEINA</sequence>
<dbReference type="EC" id="4.2.1.126" evidence="4"/>
<evidence type="ECO:0000313" key="4">
    <source>
        <dbReference type="EMBL" id="ASJ70390.1"/>
    </source>
</evidence>
<evidence type="ECO:0000313" key="5">
    <source>
        <dbReference type="Proteomes" id="UP000250079"/>
    </source>
</evidence>
<accession>A0A2Z2NNI1</accession>
<proteinExistence type="predicted"/>
<evidence type="ECO:0000259" key="3">
    <source>
        <dbReference type="PROSITE" id="PS51464"/>
    </source>
</evidence>
<dbReference type="InterPro" id="IPR040190">
    <property type="entry name" value="MURQ/GCKR"/>
</dbReference>
<dbReference type="PANTHER" id="PTHR10088">
    <property type="entry name" value="GLUCOKINASE REGULATORY PROTEIN"/>
    <property type="match status" value="1"/>
</dbReference>
<dbReference type="GO" id="GO:0097367">
    <property type="term" value="F:carbohydrate derivative binding"/>
    <property type="evidence" value="ECO:0007669"/>
    <property type="project" value="InterPro"/>
</dbReference>
<keyword evidence="5" id="KW-1185">Reference proteome</keyword>
<dbReference type="CDD" id="cd05007">
    <property type="entry name" value="SIS_Etherase"/>
    <property type="match status" value="1"/>
</dbReference>
<dbReference type="OrthoDB" id="9813395at2"/>
<dbReference type="RefSeq" id="WP_088915939.1">
    <property type="nucleotide sequence ID" value="NZ_CP018632.1"/>
</dbReference>
<feature type="domain" description="SIS" evidence="3">
    <location>
        <begin position="53"/>
        <end position="217"/>
    </location>
</feature>
<dbReference type="Proteomes" id="UP000250079">
    <property type="component" value="Chromosome"/>
</dbReference>
<dbReference type="EMBL" id="CP018632">
    <property type="protein sequence ID" value="ASJ70390.1"/>
    <property type="molecule type" value="Genomic_DNA"/>
</dbReference>
<dbReference type="GO" id="GO:0016803">
    <property type="term" value="F:ether hydrolase activity"/>
    <property type="evidence" value="ECO:0007669"/>
    <property type="project" value="TreeGrafter"/>
</dbReference>
<dbReference type="AlphaFoldDB" id="A0A2Z2NNI1"/>
<dbReference type="KEGG" id="gai:IMCC3135_01355"/>
<keyword evidence="2" id="KW-0119">Carbohydrate metabolism</keyword>
<dbReference type="GO" id="GO:0009254">
    <property type="term" value="P:peptidoglycan turnover"/>
    <property type="evidence" value="ECO:0007669"/>
    <property type="project" value="TreeGrafter"/>
</dbReference>
<dbReference type="NCBIfam" id="NF003915">
    <property type="entry name" value="PRK05441.1"/>
    <property type="match status" value="1"/>
</dbReference>
<protein>
    <submittedName>
        <fullName evidence="4">N-acetylmuramic acid 6-phosphate etherase</fullName>
        <ecNumber evidence="4">4.2.1.126</ecNumber>
    </submittedName>
</protein>
<gene>
    <name evidence="4" type="primary">murQ</name>
    <name evidence="4" type="ORF">IMCC3135_01355</name>
</gene>
<dbReference type="PANTHER" id="PTHR10088:SF4">
    <property type="entry name" value="GLUCOKINASE REGULATORY PROTEIN"/>
    <property type="match status" value="1"/>
</dbReference>
<dbReference type="InterPro" id="IPR001347">
    <property type="entry name" value="SIS_dom"/>
</dbReference>
<dbReference type="GO" id="GO:0046348">
    <property type="term" value="P:amino sugar catabolic process"/>
    <property type="evidence" value="ECO:0007669"/>
    <property type="project" value="InterPro"/>
</dbReference>